<dbReference type="STRING" id="1340429.A0A2G4SG08"/>
<name>A0A2G4SG08_RHIZD</name>
<dbReference type="Proteomes" id="UP000242254">
    <property type="component" value="Unassembled WGS sequence"/>
</dbReference>
<reference evidence="14 15" key="1">
    <citation type="journal article" date="2016" name="Proc. Natl. Acad. Sci. U.S.A.">
        <title>Lipid metabolic changes in an early divergent fungus govern the establishment of a mutualistic symbiosis with endobacteria.</title>
        <authorList>
            <person name="Lastovetsky O.A."/>
            <person name="Gaspar M.L."/>
            <person name="Mondo S.J."/>
            <person name="LaButti K.M."/>
            <person name="Sandor L."/>
            <person name="Grigoriev I.V."/>
            <person name="Henry S.A."/>
            <person name="Pawlowska T.E."/>
        </authorList>
    </citation>
    <scope>NUCLEOTIDE SEQUENCE [LARGE SCALE GENOMIC DNA]</scope>
    <source>
        <strain evidence="14 15">ATCC 52813</strain>
    </source>
</reference>
<accession>A0A2G4SG08</accession>
<evidence type="ECO:0000313" key="14">
    <source>
        <dbReference type="EMBL" id="PHZ07702.1"/>
    </source>
</evidence>
<comment type="catalytic activity">
    <reaction evidence="11">
        <text>a 6-(alpha-D-glucosaminyl)-1-(1,2-diacyl-sn-glycero-3-phospho)-1D-myo-inositol + H2O = 6-(alpha-D-glucosaminyl)-1D-myo-inositol + a 1,2-diacyl-sn-glycero-3-phosphate + H(+)</text>
        <dbReference type="Rhea" id="RHEA:10832"/>
        <dbReference type="ChEBI" id="CHEBI:15377"/>
        <dbReference type="ChEBI" id="CHEBI:15378"/>
        <dbReference type="ChEBI" id="CHEBI:57997"/>
        <dbReference type="ChEBI" id="CHEBI:58608"/>
        <dbReference type="ChEBI" id="CHEBI:58700"/>
        <dbReference type="EC" id="3.1.4.50"/>
    </reaction>
</comment>
<evidence type="ECO:0000256" key="12">
    <source>
        <dbReference type="PROSITE-ProRule" id="PRU00803"/>
    </source>
</evidence>
<dbReference type="SUPFAM" id="SSF69318">
    <property type="entry name" value="Integrin alpha N-terminal domain"/>
    <property type="match status" value="1"/>
</dbReference>
<dbReference type="GO" id="GO:0004621">
    <property type="term" value="F:glycosylphosphatidylinositol phospholipase D activity"/>
    <property type="evidence" value="ECO:0007669"/>
    <property type="project" value="UniProtKB-EC"/>
</dbReference>
<feature type="repeat" description="FG-GAP" evidence="12">
    <location>
        <begin position="428"/>
        <end position="483"/>
    </location>
</feature>
<organism evidence="14 15">
    <name type="scientific">Rhizopus microsporus ATCC 52813</name>
    <dbReference type="NCBI Taxonomy" id="1340429"/>
    <lineage>
        <taxon>Eukaryota</taxon>
        <taxon>Fungi</taxon>
        <taxon>Fungi incertae sedis</taxon>
        <taxon>Mucoromycota</taxon>
        <taxon>Mucoromycotina</taxon>
        <taxon>Mucoromycetes</taxon>
        <taxon>Mucorales</taxon>
        <taxon>Mucorineae</taxon>
        <taxon>Rhizopodaceae</taxon>
        <taxon>Rhizopus</taxon>
    </lineage>
</organism>
<dbReference type="Pfam" id="PF00882">
    <property type="entry name" value="Zn_dep_PLPC"/>
    <property type="match status" value="1"/>
</dbReference>
<dbReference type="PRINTS" id="PR00718">
    <property type="entry name" value="PHPHLIPASED"/>
</dbReference>
<dbReference type="AlphaFoldDB" id="A0A2G4SG08"/>
<evidence type="ECO:0000256" key="5">
    <source>
        <dbReference type="ARBA" id="ARBA00022525"/>
    </source>
</evidence>
<dbReference type="PANTHER" id="PTHR23221:SF7">
    <property type="entry name" value="PHOSPHATIDYLINOSITOL-GLYCAN-SPECIFIC PHOSPHOLIPASE D"/>
    <property type="match status" value="1"/>
</dbReference>
<dbReference type="InterPro" id="IPR001028">
    <property type="entry name" value="Gprt_PLipase_D"/>
</dbReference>
<evidence type="ECO:0000256" key="3">
    <source>
        <dbReference type="ARBA" id="ARBA00012284"/>
    </source>
</evidence>
<dbReference type="EMBL" id="KZ303872">
    <property type="protein sequence ID" value="PHZ07702.1"/>
    <property type="molecule type" value="Genomic_DNA"/>
</dbReference>
<keyword evidence="7" id="KW-0677">Repeat</keyword>
<comment type="subcellular location">
    <subcellularLocation>
        <location evidence="1">Secreted</location>
    </subcellularLocation>
</comment>
<dbReference type="InterPro" id="IPR028994">
    <property type="entry name" value="Integrin_alpha_N"/>
</dbReference>
<evidence type="ECO:0000256" key="8">
    <source>
        <dbReference type="ARBA" id="ARBA00022801"/>
    </source>
</evidence>
<evidence type="ECO:0000256" key="11">
    <source>
        <dbReference type="ARBA" id="ARBA00093237"/>
    </source>
</evidence>
<sequence>MLLQFWTLVDSCGIAVHNEVTYQALNRFKPENELYRTYKQTALDSPGYSQAGSFFPDWGYNCLGYNQQSEDAHWPTFIKTAVNYVREVYPKSEFHNNPHVKGLISFILSTMSHGMADVKWHSLGGLSDYFIVALANSDFHGNFEEAHMAADTGGEFTLRHSSRLSYLNETWKVPTRDLVEIYKRLYIDSSVKIPSEKHIQYCMTAAYAAAQINAEFGQWMFGVYGARSPFLVEELYDYYRGGIHDMSKSVSECYSQMIDGFEHGIAYGQPDVLCASYFNTLRDQSSTPQPRCLHNSIKQLKDNNKIETEYDPATGVLTLTTAMKNSDRQKESQYGTPIIVTQSMYQAMLQAPFVRLFPSRCTSLEDLVTLTIPSWPSGVGHQTVLGDFGATGQLDTAISAPYHDKAGTVFIVNNTVQRSLSGTQQDLTKLTETVLAGKEGTFGWAMVTVDFNQDGVDDLAVACPTENGGQVFIYFGQQGIGLSEEPSVQIELPFQGTVLAAIDIDQDGHLDLVIGCPLCPSNDYLQSGIVYFFKSRRDYASVLVQPDIIIENPNMDPASYDHFGETILLVKDMLIISAPGYSQGRKQRVGKIYAFDRANQLKWTMVGVREFQQFGRAMVTDSRDILAISSPSEETTIGFQRYWQAGTVRIYDLDKLLSSNQAVDMEYGLIKTLKGRTNAGHLGQSLSIVNQELWVGEPMAEKGNR</sequence>
<evidence type="ECO:0000256" key="9">
    <source>
        <dbReference type="ARBA" id="ARBA00023180"/>
    </source>
</evidence>
<keyword evidence="14" id="KW-0401">Integrin</keyword>
<keyword evidence="5" id="KW-0964">Secreted</keyword>
<evidence type="ECO:0000313" key="15">
    <source>
        <dbReference type="Proteomes" id="UP000242254"/>
    </source>
</evidence>
<evidence type="ECO:0000259" key="13">
    <source>
        <dbReference type="Pfam" id="PF00882"/>
    </source>
</evidence>
<evidence type="ECO:0000256" key="4">
    <source>
        <dbReference type="ARBA" id="ARBA00015988"/>
    </source>
</evidence>
<comment type="similarity">
    <text evidence="2">Belongs to the GPLD1 family.</text>
</comment>
<keyword evidence="6" id="KW-0732">Signal</keyword>
<feature type="domain" description="Phospholipase C/D" evidence="13">
    <location>
        <begin position="17"/>
        <end position="180"/>
    </location>
</feature>
<dbReference type="RefSeq" id="XP_023461410.1">
    <property type="nucleotide sequence ID" value="XM_023609758.1"/>
</dbReference>
<proteinExistence type="inferred from homology"/>
<dbReference type="InterPro" id="IPR013517">
    <property type="entry name" value="FG-GAP"/>
</dbReference>
<protein>
    <recommendedName>
        <fullName evidence="4">Phosphatidylinositol-glycan-specific phospholipase D</fullName>
        <ecNumber evidence="3">3.1.4.50</ecNumber>
    </recommendedName>
    <alternativeName>
        <fullName evidence="10">Glycosyl-phosphatidylinositol-specific phospholipase D</fullName>
    </alternativeName>
</protein>
<dbReference type="Pfam" id="PF13517">
    <property type="entry name" value="FG-GAP_3"/>
    <property type="match status" value="1"/>
</dbReference>
<keyword evidence="9" id="KW-0325">Glycoprotein</keyword>
<keyword evidence="15" id="KW-1185">Reference proteome</keyword>
<evidence type="ECO:0000256" key="7">
    <source>
        <dbReference type="ARBA" id="ARBA00022737"/>
    </source>
</evidence>
<evidence type="ECO:0000256" key="2">
    <source>
        <dbReference type="ARBA" id="ARBA00008652"/>
    </source>
</evidence>
<dbReference type="PROSITE" id="PS51470">
    <property type="entry name" value="FG_GAP"/>
    <property type="match status" value="1"/>
</dbReference>
<evidence type="ECO:0000256" key="1">
    <source>
        <dbReference type="ARBA" id="ARBA00004613"/>
    </source>
</evidence>
<keyword evidence="8" id="KW-0378">Hydrolase</keyword>
<dbReference type="SMART" id="SM00191">
    <property type="entry name" value="Int_alpha"/>
    <property type="match status" value="3"/>
</dbReference>
<dbReference type="InterPro" id="IPR013519">
    <property type="entry name" value="Int_alpha_beta-p"/>
</dbReference>
<dbReference type="GO" id="GO:0005615">
    <property type="term" value="C:extracellular space"/>
    <property type="evidence" value="ECO:0007669"/>
    <property type="project" value="TreeGrafter"/>
</dbReference>
<dbReference type="Gene3D" id="2.130.10.130">
    <property type="entry name" value="Integrin alpha, N-terminal"/>
    <property type="match status" value="2"/>
</dbReference>
<dbReference type="GeneID" id="35440748"/>
<dbReference type="InterPro" id="IPR029002">
    <property type="entry name" value="PLPC/GPLD1"/>
</dbReference>
<evidence type="ECO:0000256" key="10">
    <source>
        <dbReference type="ARBA" id="ARBA00029753"/>
    </source>
</evidence>
<dbReference type="GO" id="GO:0007229">
    <property type="term" value="P:integrin-mediated signaling pathway"/>
    <property type="evidence" value="ECO:0007669"/>
    <property type="project" value="UniProtKB-KW"/>
</dbReference>
<gene>
    <name evidence="14" type="ORF">RHIMIDRAFT_242357</name>
</gene>
<evidence type="ECO:0000256" key="6">
    <source>
        <dbReference type="ARBA" id="ARBA00022729"/>
    </source>
</evidence>
<dbReference type="PANTHER" id="PTHR23221">
    <property type="entry name" value="GLYCOSYLPHOSPHATIDYLINOSITOL PHOSPHOLIPASE D"/>
    <property type="match status" value="1"/>
</dbReference>
<dbReference type="EC" id="3.1.4.50" evidence="3"/>
<dbReference type="GO" id="GO:0031012">
    <property type="term" value="C:extracellular matrix"/>
    <property type="evidence" value="ECO:0007669"/>
    <property type="project" value="TreeGrafter"/>
</dbReference>